<sequence>MRSDKPAEAEGAEWGEKIEDLSKPGSDLFESNFKELQKWVEVKSSKYGTLSVLREKRSGRLLIIN</sequence>
<dbReference type="Proteomes" id="UP000290289">
    <property type="component" value="Unassembled WGS sequence"/>
</dbReference>
<name>A0A498KYX4_MALDO</name>
<dbReference type="AlphaFoldDB" id="A0A498KYX4"/>
<protein>
    <submittedName>
        <fullName evidence="1">Uncharacterized protein</fullName>
    </submittedName>
</protein>
<organism evidence="1 2">
    <name type="scientific">Malus domestica</name>
    <name type="common">Apple</name>
    <name type="synonym">Pyrus malus</name>
    <dbReference type="NCBI Taxonomy" id="3750"/>
    <lineage>
        <taxon>Eukaryota</taxon>
        <taxon>Viridiplantae</taxon>
        <taxon>Streptophyta</taxon>
        <taxon>Embryophyta</taxon>
        <taxon>Tracheophyta</taxon>
        <taxon>Spermatophyta</taxon>
        <taxon>Magnoliopsida</taxon>
        <taxon>eudicotyledons</taxon>
        <taxon>Gunneridae</taxon>
        <taxon>Pentapetalae</taxon>
        <taxon>rosids</taxon>
        <taxon>fabids</taxon>
        <taxon>Rosales</taxon>
        <taxon>Rosaceae</taxon>
        <taxon>Amygdaloideae</taxon>
        <taxon>Maleae</taxon>
        <taxon>Malus</taxon>
    </lineage>
</organism>
<dbReference type="InterPro" id="IPR046939">
    <property type="entry name" value="TPPII_C_sf"/>
</dbReference>
<dbReference type="Gene3D" id="1.25.40.710">
    <property type="match status" value="1"/>
</dbReference>
<proteinExistence type="predicted"/>
<keyword evidence="2" id="KW-1185">Reference proteome</keyword>
<comment type="caution">
    <text evidence="1">The sequence shown here is derived from an EMBL/GenBank/DDBJ whole genome shotgun (WGS) entry which is preliminary data.</text>
</comment>
<accession>A0A498KYX4</accession>
<evidence type="ECO:0000313" key="2">
    <source>
        <dbReference type="Proteomes" id="UP000290289"/>
    </source>
</evidence>
<reference evidence="1 2" key="1">
    <citation type="submission" date="2018-10" db="EMBL/GenBank/DDBJ databases">
        <title>A high-quality apple genome assembly.</title>
        <authorList>
            <person name="Hu J."/>
        </authorList>
    </citation>
    <scope>NUCLEOTIDE SEQUENCE [LARGE SCALE GENOMIC DNA]</scope>
    <source>
        <strain evidence="2">cv. HFTH1</strain>
        <tissue evidence="1">Young leaf</tissue>
    </source>
</reference>
<dbReference type="EMBL" id="RDQH01000021">
    <property type="protein sequence ID" value="RXI10063.1"/>
    <property type="molecule type" value="Genomic_DNA"/>
</dbReference>
<evidence type="ECO:0000313" key="1">
    <source>
        <dbReference type="EMBL" id="RXI10063.1"/>
    </source>
</evidence>
<gene>
    <name evidence="1" type="ORF">DVH24_005510</name>
</gene>